<dbReference type="EMBL" id="JAERTY010000003">
    <property type="protein sequence ID" value="MBL1408580.1"/>
    <property type="molecule type" value="Genomic_DNA"/>
</dbReference>
<dbReference type="RefSeq" id="WP_202102330.1">
    <property type="nucleotide sequence ID" value="NZ_JAERTY010000003.1"/>
</dbReference>
<gene>
    <name evidence="1" type="ORF">JKG61_07445</name>
</gene>
<evidence type="ECO:0008006" key="3">
    <source>
        <dbReference type="Google" id="ProtNLM"/>
    </source>
</evidence>
<sequence length="259" mass="28641">MLRTIFTISLVLGVFVVWAQEGCPTPFGVQNELKRYHVAAGVGLTHLYGDIEKAGTIGKAVFVKGDYQIKRGLYVGVEGQFGVLEAMEDNILSTSNRYVKNNYMGGGLMLTFHPFEFFSSAAKSGQSTLDILGKSFYVGVGVLGIMNNYDSVFRKNPTQPQVPPGNYGPIETDDGTRNPVFKKKINSVTLPTVNIGFAVPVNRRYSKSGNYWSILVNGQFNFANNDLLDGYMPRDANLVRIGTKNDMYTMYSLGARYSF</sequence>
<protein>
    <recommendedName>
        <fullName evidence="3">Outer membrane protein beta-barrel domain-containing protein</fullName>
    </recommendedName>
</protein>
<accession>A0ABS1R2T4</accession>
<organism evidence="1 2">
    <name type="scientific">Sphingobacterium faecale</name>
    <dbReference type="NCBI Taxonomy" id="2803775"/>
    <lineage>
        <taxon>Bacteria</taxon>
        <taxon>Pseudomonadati</taxon>
        <taxon>Bacteroidota</taxon>
        <taxon>Sphingobacteriia</taxon>
        <taxon>Sphingobacteriales</taxon>
        <taxon>Sphingobacteriaceae</taxon>
        <taxon>Sphingobacterium</taxon>
    </lineage>
</organism>
<keyword evidence="2" id="KW-1185">Reference proteome</keyword>
<evidence type="ECO:0000313" key="2">
    <source>
        <dbReference type="Proteomes" id="UP000625283"/>
    </source>
</evidence>
<evidence type="ECO:0000313" key="1">
    <source>
        <dbReference type="EMBL" id="MBL1408580.1"/>
    </source>
</evidence>
<reference evidence="1 2" key="1">
    <citation type="submission" date="2021-01" db="EMBL/GenBank/DDBJ databases">
        <title>C459-1 draft genome sequence.</title>
        <authorList>
            <person name="Zhang X.-F."/>
        </authorList>
    </citation>
    <scope>NUCLEOTIDE SEQUENCE [LARGE SCALE GENOMIC DNA]</scope>
    <source>
        <strain evidence="2">C459-1</strain>
    </source>
</reference>
<dbReference type="Proteomes" id="UP000625283">
    <property type="component" value="Unassembled WGS sequence"/>
</dbReference>
<name>A0ABS1R2T4_9SPHI</name>
<comment type="caution">
    <text evidence="1">The sequence shown here is derived from an EMBL/GenBank/DDBJ whole genome shotgun (WGS) entry which is preliminary data.</text>
</comment>
<proteinExistence type="predicted"/>